<keyword evidence="3 4" id="KW-0687">Ribonucleoprotein</keyword>
<dbReference type="NCBIfam" id="TIGR01024">
    <property type="entry name" value="rplS_bact"/>
    <property type="match status" value="1"/>
</dbReference>
<dbReference type="InterPro" id="IPR038657">
    <property type="entry name" value="Ribosomal_bL19_sf"/>
</dbReference>
<proteinExistence type="inferred from homology"/>
<dbReference type="Pfam" id="PF01245">
    <property type="entry name" value="Ribosomal_L19"/>
    <property type="match status" value="1"/>
</dbReference>
<keyword evidence="2 6" id="KW-0689">Ribosomal protein</keyword>
<evidence type="ECO:0000313" key="6">
    <source>
        <dbReference type="EMBL" id="OGG43142.1"/>
    </source>
</evidence>
<evidence type="ECO:0000256" key="2">
    <source>
        <dbReference type="ARBA" id="ARBA00022980"/>
    </source>
</evidence>
<dbReference type="SUPFAM" id="SSF50104">
    <property type="entry name" value="Translation proteins SH3-like domain"/>
    <property type="match status" value="1"/>
</dbReference>
<dbReference type="Proteomes" id="UP000176633">
    <property type="component" value="Unassembled WGS sequence"/>
</dbReference>
<gene>
    <name evidence="6" type="ORF">A3G50_01830</name>
</gene>
<reference evidence="6 7" key="1">
    <citation type="journal article" date="2016" name="Nat. Commun.">
        <title>Thousands of microbial genomes shed light on interconnected biogeochemical processes in an aquifer system.</title>
        <authorList>
            <person name="Anantharaman K."/>
            <person name="Brown C.T."/>
            <person name="Hug L.A."/>
            <person name="Sharon I."/>
            <person name="Castelle C.J."/>
            <person name="Probst A.J."/>
            <person name="Thomas B.C."/>
            <person name="Singh A."/>
            <person name="Wilkins M.J."/>
            <person name="Karaoz U."/>
            <person name="Brodie E.L."/>
            <person name="Williams K.H."/>
            <person name="Hubbard S.S."/>
            <person name="Banfield J.F."/>
        </authorList>
    </citation>
    <scope>NUCLEOTIDE SEQUENCE [LARGE SCALE GENOMIC DNA]</scope>
</reference>
<dbReference type="PANTHER" id="PTHR15680">
    <property type="entry name" value="RIBOSOMAL PROTEIN L19"/>
    <property type="match status" value="1"/>
</dbReference>
<comment type="caution">
    <text evidence="6">The sequence shown here is derived from an EMBL/GenBank/DDBJ whole genome shotgun (WGS) entry which is preliminary data.</text>
</comment>
<dbReference type="EMBL" id="MFKM01000024">
    <property type="protein sequence ID" value="OGG43142.1"/>
    <property type="molecule type" value="Genomic_DNA"/>
</dbReference>
<feature type="coiled-coil region" evidence="5">
    <location>
        <begin position="92"/>
        <end position="119"/>
    </location>
</feature>
<dbReference type="GO" id="GO:0022625">
    <property type="term" value="C:cytosolic large ribosomal subunit"/>
    <property type="evidence" value="ECO:0007669"/>
    <property type="project" value="TreeGrafter"/>
</dbReference>
<organism evidence="6 7">
    <name type="scientific">Candidatus Jorgensenbacteria bacterium RIFCSPLOWO2_12_FULL_42_11</name>
    <dbReference type="NCBI Taxonomy" id="1798473"/>
    <lineage>
        <taxon>Bacteria</taxon>
        <taxon>Candidatus Joergenseniibacteriota</taxon>
    </lineage>
</organism>
<dbReference type="STRING" id="1798473.A3G50_01830"/>
<accession>A0A1F6C291</accession>
<dbReference type="InterPro" id="IPR008991">
    <property type="entry name" value="Translation_prot_SH3-like_sf"/>
</dbReference>
<dbReference type="GO" id="GO:0006412">
    <property type="term" value="P:translation"/>
    <property type="evidence" value="ECO:0007669"/>
    <property type="project" value="InterPro"/>
</dbReference>
<name>A0A1F6C291_9BACT</name>
<evidence type="ECO:0000256" key="3">
    <source>
        <dbReference type="ARBA" id="ARBA00023274"/>
    </source>
</evidence>
<dbReference type="Gene3D" id="2.30.30.790">
    <property type="match status" value="1"/>
</dbReference>
<dbReference type="PANTHER" id="PTHR15680:SF9">
    <property type="entry name" value="LARGE RIBOSOMAL SUBUNIT PROTEIN BL19M"/>
    <property type="match status" value="1"/>
</dbReference>
<comment type="function">
    <text evidence="4">This protein is located at the 30S-50S ribosomal subunit interface and may play a role in the structure and function of the aminoacyl-tRNA binding site.</text>
</comment>
<dbReference type="GO" id="GO:0003735">
    <property type="term" value="F:structural constituent of ribosome"/>
    <property type="evidence" value="ECO:0007669"/>
    <property type="project" value="InterPro"/>
</dbReference>
<evidence type="ECO:0000256" key="4">
    <source>
        <dbReference type="RuleBase" id="RU000559"/>
    </source>
</evidence>
<evidence type="ECO:0000313" key="7">
    <source>
        <dbReference type="Proteomes" id="UP000176633"/>
    </source>
</evidence>
<sequence length="130" mass="14714">MEQSILDKIVPGATIRVYEKTKEGGKKRASIFEGTVLGRKHGSEIGATFTVRRVSQGVGMEKIFPLHSPNIEKIEITRTPKVRRAKLYYLREESAKEARKKLKKEITKTETANEIKEIETAGDEEIKENA</sequence>
<evidence type="ECO:0000256" key="1">
    <source>
        <dbReference type="ARBA" id="ARBA00005781"/>
    </source>
</evidence>
<comment type="similarity">
    <text evidence="1 4">Belongs to the bacterial ribosomal protein bL19 family.</text>
</comment>
<protein>
    <recommendedName>
        <fullName evidence="4">50S ribosomal protein L19</fullName>
    </recommendedName>
</protein>
<dbReference type="PRINTS" id="PR00061">
    <property type="entry name" value="RIBOSOMALL19"/>
</dbReference>
<dbReference type="AlphaFoldDB" id="A0A1F6C291"/>
<dbReference type="PIRSF" id="PIRSF002191">
    <property type="entry name" value="Ribosomal_L19"/>
    <property type="match status" value="1"/>
</dbReference>
<dbReference type="InterPro" id="IPR001857">
    <property type="entry name" value="Ribosomal_bL19"/>
</dbReference>
<evidence type="ECO:0000256" key="5">
    <source>
        <dbReference type="SAM" id="Coils"/>
    </source>
</evidence>
<keyword evidence="5" id="KW-0175">Coiled coil</keyword>